<evidence type="ECO:0000313" key="2">
    <source>
        <dbReference type="Proteomes" id="UP000015105"/>
    </source>
</evidence>
<dbReference type="EnsemblPlants" id="AET7Gv20551400.17">
    <property type="protein sequence ID" value="AET7Gv20551400.17"/>
    <property type="gene ID" value="AET7Gv20551400"/>
</dbReference>
<sequence length="74" mass="8306">MYVLPVCLHPPLPSLRCMSSQVLIVFSLPLQCLYRTSVQMGRRRSKAYSPVPVPEDTDCEHGAQLHHALAGCWN</sequence>
<name>A0A453RDU2_AEGTS</name>
<accession>A0A453RDU2</accession>
<reference evidence="1" key="4">
    <citation type="submission" date="2019-03" db="UniProtKB">
        <authorList>
            <consortium name="EnsemblPlants"/>
        </authorList>
    </citation>
    <scope>IDENTIFICATION</scope>
</reference>
<organism evidence="1 2">
    <name type="scientific">Aegilops tauschii subsp. strangulata</name>
    <name type="common">Goatgrass</name>
    <dbReference type="NCBI Taxonomy" id="200361"/>
    <lineage>
        <taxon>Eukaryota</taxon>
        <taxon>Viridiplantae</taxon>
        <taxon>Streptophyta</taxon>
        <taxon>Embryophyta</taxon>
        <taxon>Tracheophyta</taxon>
        <taxon>Spermatophyta</taxon>
        <taxon>Magnoliopsida</taxon>
        <taxon>Liliopsida</taxon>
        <taxon>Poales</taxon>
        <taxon>Poaceae</taxon>
        <taxon>BOP clade</taxon>
        <taxon>Pooideae</taxon>
        <taxon>Triticodae</taxon>
        <taxon>Triticeae</taxon>
        <taxon>Triticinae</taxon>
        <taxon>Aegilops</taxon>
    </lineage>
</organism>
<reference evidence="2" key="2">
    <citation type="journal article" date="2017" name="Nat. Plants">
        <title>The Aegilops tauschii genome reveals multiple impacts of transposons.</title>
        <authorList>
            <person name="Zhao G."/>
            <person name="Zou C."/>
            <person name="Li K."/>
            <person name="Wang K."/>
            <person name="Li T."/>
            <person name="Gao L."/>
            <person name="Zhang X."/>
            <person name="Wang H."/>
            <person name="Yang Z."/>
            <person name="Liu X."/>
            <person name="Jiang W."/>
            <person name="Mao L."/>
            <person name="Kong X."/>
            <person name="Jiao Y."/>
            <person name="Jia J."/>
        </authorList>
    </citation>
    <scope>NUCLEOTIDE SEQUENCE [LARGE SCALE GENOMIC DNA]</scope>
    <source>
        <strain evidence="2">cv. AL8/78</strain>
    </source>
</reference>
<dbReference type="Gramene" id="AET7Gv20551400.17">
    <property type="protein sequence ID" value="AET7Gv20551400.17"/>
    <property type="gene ID" value="AET7Gv20551400"/>
</dbReference>
<keyword evidence="2" id="KW-1185">Reference proteome</keyword>
<protein>
    <submittedName>
        <fullName evidence="1">Uncharacterized protein</fullName>
    </submittedName>
</protein>
<reference evidence="1" key="3">
    <citation type="journal article" date="2017" name="Nature">
        <title>Genome sequence of the progenitor of the wheat D genome Aegilops tauschii.</title>
        <authorList>
            <person name="Luo M.C."/>
            <person name="Gu Y.Q."/>
            <person name="Puiu D."/>
            <person name="Wang H."/>
            <person name="Twardziok S.O."/>
            <person name="Deal K.R."/>
            <person name="Huo N."/>
            <person name="Zhu T."/>
            <person name="Wang L."/>
            <person name="Wang Y."/>
            <person name="McGuire P.E."/>
            <person name="Liu S."/>
            <person name="Long H."/>
            <person name="Ramasamy R.K."/>
            <person name="Rodriguez J.C."/>
            <person name="Van S.L."/>
            <person name="Yuan L."/>
            <person name="Wang Z."/>
            <person name="Xia Z."/>
            <person name="Xiao L."/>
            <person name="Anderson O.D."/>
            <person name="Ouyang S."/>
            <person name="Liang Y."/>
            <person name="Zimin A.V."/>
            <person name="Pertea G."/>
            <person name="Qi P."/>
            <person name="Bennetzen J.L."/>
            <person name="Dai X."/>
            <person name="Dawson M.W."/>
            <person name="Muller H.G."/>
            <person name="Kugler K."/>
            <person name="Rivarola-Duarte L."/>
            <person name="Spannagl M."/>
            <person name="Mayer K.F.X."/>
            <person name="Lu F.H."/>
            <person name="Bevan M.W."/>
            <person name="Leroy P."/>
            <person name="Li P."/>
            <person name="You F.M."/>
            <person name="Sun Q."/>
            <person name="Liu Z."/>
            <person name="Lyons E."/>
            <person name="Wicker T."/>
            <person name="Salzberg S.L."/>
            <person name="Devos K.M."/>
            <person name="Dvorak J."/>
        </authorList>
    </citation>
    <scope>NUCLEOTIDE SEQUENCE [LARGE SCALE GENOMIC DNA]</scope>
    <source>
        <strain evidence="1">cv. AL8/78</strain>
    </source>
</reference>
<dbReference type="Proteomes" id="UP000015105">
    <property type="component" value="Chromosome 7D"/>
</dbReference>
<proteinExistence type="predicted"/>
<evidence type="ECO:0000313" key="1">
    <source>
        <dbReference type="EnsemblPlants" id="AET7Gv20551400.17"/>
    </source>
</evidence>
<reference evidence="2" key="1">
    <citation type="journal article" date="2014" name="Science">
        <title>Ancient hybridizations among the ancestral genomes of bread wheat.</title>
        <authorList>
            <consortium name="International Wheat Genome Sequencing Consortium,"/>
            <person name="Marcussen T."/>
            <person name="Sandve S.R."/>
            <person name="Heier L."/>
            <person name="Spannagl M."/>
            <person name="Pfeifer M."/>
            <person name="Jakobsen K.S."/>
            <person name="Wulff B.B."/>
            <person name="Steuernagel B."/>
            <person name="Mayer K.F."/>
            <person name="Olsen O.A."/>
        </authorList>
    </citation>
    <scope>NUCLEOTIDE SEQUENCE [LARGE SCALE GENOMIC DNA]</scope>
    <source>
        <strain evidence="2">cv. AL8/78</strain>
    </source>
</reference>
<dbReference type="AlphaFoldDB" id="A0A453RDU2"/>
<reference evidence="1" key="5">
    <citation type="journal article" date="2021" name="G3 (Bethesda)">
        <title>Aegilops tauschii genome assembly Aet v5.0 features greater sequence contiguity and improved annotation.</title>
        <authorList>
            <person name="Wang L."/>
            <person name="Zhu T."/>
            <person name="Rodriguez J.C."/>
            <person name="Deal K.R."/>
            <person name="Dubcovsky J."/>
            <person name="McGuire P.E."/>
            <person name="Lux T."/>
            <person name="Spannagl M."/>
            <person name="Mayer K.F.X."/>
            <person name="Baldrich P."/>
            <person name="Meyers B.C."/>
            <person name="Huo N."/>
            <person name="Gu Y.Q."/>
            <person name="Zhou H."/>
            <person name="Devos K.M."/>
            <person name="Bennetzen J.L."/>
            <person name="Unver T."/>
            <person name="Budak H."/>
            <person name="Gulick P.J."/>
            <person name="Galiba G."/>
            <person name="Kalapos B."/>
            <person name="Nelson D.R."/>
            <person name="Li P."/>
            <person name="You F.M."/>
            <person name="Luo M.C."/>
            <person name="Dvorak J."/>
        </authorList>
    </citation>
    <scope>NUCLEOTIDE SEQUENCE [LARGE SCALE GENOMIC DNA]</scope>
    <source>
        <strain evidence="1">cv. AL8/78</strain>
    </source>
</reference>